<sequence length="529" mass="60388">MKKNFLLLFQLSICLLIPLLFLGSCMSDSLNIDPDKTLESELDKDNLWGTYLTTMQRNVVPEDVNDFQRSEDLFGNMYAGYFAGAQSWEGGSNGTTYVFPDDWINRPFRVAYVNFLSSWNILRQKVDSASVLFAVGEIVKVTAMHKTTDIYGPIPYKKFGLTNPVPYDSQKDVYESFFKELDHAVKILTAFDRANPKSKTLEQFDLIFASNIPKWIRFANSLKLRLAMRIRYAYPEVRKIAEEAIANEYGVIDSNEDNPTMKSNAALSFTYYNPEYNIYSEGGYNEDCMSASMESYLLGYEDPRCSIYFKPGADGKFHGLRNGHKNGASFFGNKNLSKPNIDQDAPYLWMNAAEVYFLRAEGSLLKWEMKGTAKDLYKQGIRTSFEQHKLEKSAEEYINSEKKPARYNGFRAGWTAVSPPIDALSEITVAWNESASFEESLERIITQKWLAMYPLGQEAWSEFRRTGYPKIFPVVDNLSNGLVSTEVQVRRSPFPESEYSGNRTEVEKGVELLGGLDNGGTRLWWDQKK</sequence>
<dbReference type="AlphaFoldDB" id="A0A5D3FIM4"/>
<protein>
    <submittedName>
        <fullName evidence="1">SusD/RagB family nutrient-binding outer membrane lipoprotein</fullName>
    </submittedName>
</protein>
<keyword evidence="2" id="KW-1185">Reference proteome</keyword>
<reference evidence="1 2" key="1">
    <citation type="submission" date="2019-07" db="EMBL/GenBank/DDBJ databases">
        <title>Draft Genome Sequences of Bacteroides pyogenes Strains Isolated from the Uterus Holstein Dairy Cows with Metritis.</title>
        <authorList>
            <person name="Cunha F."/>
            <person name="Galvao K.N."/>
            <person name="Jeon S.J."/>
            <person name="Jeong K.C."/>
        </authorList>
    </citation>
    <scope>NUCLEOTIDE SEQUENCE [LARGE SCALE GENOMIC DNA]</scope>
    <source>
        <strain evidence="1 2">KG-31</strain>
    </source>
</reference>
<name>A0A5D3FIM4_9BACE</name>
<proteinExistence type="predicted"/>
<dbReference type="SUPFAM" id="SSF48452">
    <property type="entry name" value="TPR-like"/>
    <property type="match status" value="1"/>
</dbReference>
<comment type="caution">
    <text evidence="1">The sequence shown here is derived from an EMBL/GenBank/DDBJ whole genome shotgun (WGS) entry which is preliminary data.</text>
</comment>
<evidence type="ECO:0000313" key="1">
    <source>
        <dbReference type="EMBL" id="TYK33767.1"/>
    </source>
</evidence>
<dbReference type="Proteomes" id="UP000324383">
    <property type="component" value="Unassembled WGS sequence"/>
</dbReference>
<organism evidence="1 2">
    <name type="scientific">Bacteroides pyogenes</name>
    <dbReference type="NCBI Taxonomy" id="310300"/>
    <lineage>
        <taxon>Bacteria</taxon>
        <taxon>Pseudomonadati</taxon>
        <taxon>Bacteroidota</taxon>
        <taxon>Bacteroidia</taxon>
        <taxon>Bacteroidales</taxon>
        <taxon>Bacteroidaceae</taxon>
        <taxon>Bacteroides</taxon>
    </lineage>
</organism>
<dbReference type="InterPro" id="IPR011990">
    <property type="entry name" value="TPR-like_helical_dom_sf"/>
</dbReference>
<gene>
    <name evidence="1" type="ORF">FNJ60_06590</name>
</gene>
<dbReference type="InterPro" id="IPR024302">
    <property type="entry name" value="SusD-like"/>
</dbReference>
<dbReference type="EMBL" id="VKLW01000012">
    <property type="protein sequence ID" value="TYK33767.1"/>
    <property type="molecule type" value="Genomic_DNA"/>
</dbReference>
<dbReference type="RefSeq" id="WP_148730410.1">
    <property type="nucleotide sequence ID" value="NZ_CAMBON010000032.1"/>
</dbReference>
<evidence type="ECO:0000313" key="2">
    <source>
        <dbReference type="Proteomes" id="UP000324383"/>
    </source>
</evidence>
<dbReference type="PROSITE" id="PS51257">
    <property type="entry name" value="PROKAR_LIPOPROTEIN"/>
    <property type="match status" value="1"/>
</dbReference>
<keyword evidence="1" id="KW-0449">Lipoprotein</keyword>
<dbReference type="Gene3D" id="1.25.40.390">
    <property type="match status" value="1"/>
</dbReference>
<accession>A0A5D3FIM4</accession>
<dbReference type="Pfam" id="PF12741">
    <property type="entry name" value="SusD-like"/>
    <property type="match status" value="1"/>
</dbReference>